<keyword evidence="3" id="KW-1185">Reference proteome</keyword>
<protein>
    <submittedName>
        <fullName evidence="2">Nuclear transport factor 2 family protein</fullName>
    </submittedName>
</protein>
<comment type="caution">
    <text evidence="2">The sequence shown here is derived from an EMBL/GenBank/DDBJ whole genome shotgun (WGS) entry which is preliminary data.</text>
</comment>
<reference evidence="3" key="1">
    <citation type="journal article" date="2019" name="Int. J. Syst. Evol. Microbiol.">
        <title>The Global Catalogue of Microorganisms (GCM) 10K type strain sequencing project: providing services to taxonomists for standard genome sequencing and annotation.</title>
        <authorList>
            <consortium name="The Broad Institute Genomics Platform"/>
            <consortium name="The Broad Institute Genome Sequencing Center for Infectious Disease"/>
            <person name="Wu L."/>
            <person name="Ma J."/>
        </authorList>
    </citation>
    <scope>NUCLEOTIDE SEQUENCE [LARGE SCALE GENOMIC DNA]</scope>
    <source>
        <strain evidence="3">CGMCC 1.16275</strain>
    </source>
</reference>
<gene>
    <name evidence="2" type="ORF">ACFQPS_13100</name>
</gene>
<evidence type="ECO:0000313" key="3">
    <source>
        <dbReference type="Proteomes" id="UP001596456"/>
    </source>
</evidence>
<evidence type="ECO:0000259" key="1">
    <source>
        <dbReference type="Pfam" id="PF12680"/>
    </source>
</evidence>
<accession>A0ABW2KXP9</accession>
<dbReference type="Proteomes" id="UP001596456">
    <property type="component" value="Unassembled WGS sequence"/>
</dbReference>
<dbReference type="RefSeq" id="WP_377359662.1">
    <property type="nucleotide sequence ID" value="NZ_JBHTCM010000012.1"/>
</dbReference>
<dbReference type="InterPro" id="IPR037401">
    <property type="entry name" value="SnoaL-like"/>
</dbReference>
<dbReference type="EMBL" id="JBHTCM010000012">
    <property type="protein sequence ID" value="MFC7334103.1"/>
    <property type="molecule type" value="Genomic_DNA"/>
</dbReference>
<feature type="domain" description="SnoaL-like" evidence="1">
    <location>
        <begin position="16"/>
        <end position="115"/>
    </location>
</feature>
<sequence length="145" mass="16978">MAEPVPVQAALDAYVRYFEELTPDTLDRLDRLSVPDIHFKDPFNEFRSRDRLKLVFGRMFQRVDTPRFIVRDHAISGQTAFLRWTLTFRSRGPRPWSIEGMSEVRFDHAGRAVSHIDHWDAAEQLYERLPVLGTVLRLIKARLAD</sequence>
<dbReference type="SUPFAM" id="SSF54427">
    <property type="entry name" value="NTF2-like"/>
    <property type="match status" value="1"/>
</dbReference>
<name>A0ABW2KXP9_9PROT</name>
<organism evidence="2 3">
    <name type="scientific">Rhodocista pekingensis</name>
    <dbReference type="NCBI Taxonomy" id="201185"/>
    <lineage>
        <taxon>Bacteria</taxon>
        <taxon>Pseudomonadati</taxon>
        <taxon>Pseudomonadota</taxon>
        <taxon>Alphaproteobacteria</taxon>
        <taxon>Rhodospirillales</taxon>
        <taxon>Azospirillaceae</taxon>
        <taxon>Rhodocista</taxon>
    </lineage>
</organism>
<dbReference type="InterPro" id="IPR032710">
    <property type="entry name" value="NTF2-like_dom_sf"/>
</dbReference>
<proteinExistence type="predicted"/>
<dbReference type="Pfam" id="PF12680">
    <property type="entry name" value="SnoaL_2"/>
    <property type="match status" value="1"/>
</dbReference>
<evidence type="ECO:0000313" key="2">
    <source>
        <dbReference type="EMBL" id="MFC7334103.1"/>
    </source>
</evidence>
<dbReference type="Gene3D" id="3.10.450.50">
    <property type="match status" value="1"/>
</dbReference>